<accession>A0A3Q0IU08</accession>
<protein>
    <submittedName>
        <fullName evidence="3">Uncharacterized protein LOC103509677</fullName>
    </submittedName>
</protein>
<sequence>MKLITALVMFISVTNIDMEPNNEYNFLLSNKPIHEFINMFQKFHQKSANLRRMKRAFDKSQNSMETHEKENIINALPDKTRETLEDDKLRLELGQKYNAEFRNLLKMDGLELEESVVNQLNQSLVDMFTETMKETMNRYNIDITDKNFKLPRRAFRDVRIFFSKRLEKWYNQHVIRLLLHKRSHDLRHKMGVYPDWPYNVTLNVLTNYFEAQKAYDDKFLYINTYYRRVINSLTKKTTTTPTTTTTTSTTTKNPKDDYTYEYVYEDELDKGRGFKKEKSEPGQKHRRKGATSDEYTYEYIYEDEMKKSKPIIVTSTTPQTTTTTPTTTPASEEHIIEEYSEEESDGIEPPESGVKEPVKLSPSVERDVRLLQELEHNHTRRTVPLEELYGDSNSQYKEPERFKTEYSHDIGNESNFTLEYDWLAPAATTEAVTHLIAESSIMYDDEDTHEFLAERNRTKLERGYDSYPRDMFFTIDLKDFKTRYTRPSATPEDYYSADNEISMWQVKDKLRGVSLEETRRNRTTTLKPFVQTKAYNVTRSVGQLYNITINDKMEVKRFDVQEFVRNASRSWMRNVTERTTEVAREDDQFVTMDDLNKYYHVPQYLPNRKLRRYKRGKDGRRDPLLHPIETPSE</sequence>
<evidence type="ECO:0000313" key="2">
    <source>
        <dbReference type="Proteomes" id="UP000079169"/>
    </source>
</evidence>
<organism evidence="2 3">
    <name type="scientific">Diaphorina citri</name>
    <name type="common">Asian citrus psyllid</name>
    <dbReference type="NCBI Taxonomy" id="121845"/>
    <lineage>
        <taxon>Eukaryota</taxon>
        <taxon>Metazoa</taxon>
        <taxon>Ecdysozoa</taxon>
        <taxon>Arthropoda</taxon>
        <taxon>Hexapoda</taxon>
        <taxon>Insecta</taxon>
        <taxon>Pterygota</taxon>
        <taxon>Neoptera</taxon>
        <taxon>Paraneoptera</taxon>
        <taxon>Hemiptera</taxon>
        <taxon>Sternorrhyncha</taxon>
        <taxon>Psylloidea</taxon>
        <taxon>Psyllidae</taxon>
        <taxon>Diaphorininae</taxon>
        <taxon>Diaphorina</taxon>
    </lineage>
</organism>
<dbReference type="RefSeq" id="XP_026679756.1">
    <property type="nucleotide sequence ID" value="XM_026823955.1"/>
</dbReference>
<keyword evidence="2" id="KW-1185">Reference proteome</keyword>
<dbReference type="KEGG" id="dci:103509677"/>
<dbReference type="PaxDb" id="121845-A0A3Q0IU08"/>
<evidence type="ECO:0000256" key="1">
    <source>
        <dbReference type="SAM" id="MobiDB-lite"/>
    </source>
</evidence>
<dbReference type="Proteomes" id="UP000079169">
    <property type="component" value="Unplaced"/>
</dbReference>
<proteinExistence type="predicted"/>
<feature type="compositionally biased region" description="Acidic residues" evidence="1">
    <location>
        <begin position="339"/>
        <end position="348"/>
    </location>
</feature>
<reference evidence="3" key="1">
    <citation type="submission" date="2025-08" db="UniProtKB">
        <authorList>
            <consortium name="RefSeq"/>
        </authorList>
    </citation>
    <scope>IDENTIFICATION</scope>
</reference>
<feature type="region of interest" description="Disordered" evidence="1">
    <location>
        <begin position="339"/>
        <end position="361"/>
    </location>
</feature>
<dbReference type="AlphaFoldDB" id="A0A3Q0IU08"/>
<evidence type="ECO:0000313" key="3">
    <source>
        <dbReference type="RefSeq" id="XP_026679756.1"/>
    </source>
</evidence>
<dbReference type="GeneID" id="103509677"/>
<gene>
    <name evidence="3" type="primary">LOC103509677</name>
</gene>
<name>A0A3Q0IU08_DIACI</name>
<feature type="region of interest" description="Disordered" evidence="1">
    <location>
        <begin position="612"/>
        <end position="633"/>
    </location>
</feature>